<protein>
    <submittedName>
        <fullName evidence="1">Uncharacterized protein</fullName>
    </submittedName>
</protein>
<sequence length="46" mass="5034">MTTTHITCIIISSIIRSTTRRQSLNSFLSHLRNQSAFAMVIPSGAA</sequence>
<dbReference type="Proteomes" id="UP000188268">
    <property type="component" value="Unassembled WGS sequence"/>
</dbReference>
<proteinExistence type="predicted"/>
<comment type="caution">
    <text evidence="1">The sequence shown here is derived from an EMBL/GenBank/DDBJ whole genome shotgun (WGS) entry which is preliminary data.</text>
</comment>
<reference evidence="1 2" key="1">
    <citation type="submission" date="2013-09" db="EMBL/GenBank/DDBJ databases">
        <title>Corchorus capsularis genome sequencing.</title>
        <authorList>
            <person name="Alam M."/>
            <person name="Haque M.S."/>
            <person name="Islam M.S."/>
            <person name="Emdad E.M."/>
            <person name="Islam M.M."/>
            <person name="Ahmed B."/>
            <person name="Halim A."/>
            <person name="Hossen Q.M.M."/>
            <person name="Hossain M.Z."/>
            <person name="Ahmed R."/>
            <person name="Khan M.M."/>
            <person name="Islam R."/>
            <person name="Rashid M.M."/>
            <person name="Khan S.A."/>
            <person name="Rahman M.S."/>
            <person name="Alam M."/>
        </authorList>
    </citation>
    <scope>NUCLEOTIDE SEQUENCE [LARGE SCALE GENOMIC DNA]</scope>
    <source>
        <strain evidence="2">cv. CVL-1</strain>
        <tissue evidence="1">Whole seedling</tissue>
    </source>
</reference>
<name>A0A1R3IM80_COCAP</name>
<keyword evidence="2" id="KW-1185">Reference proteome</keyword>
<evidence type="ECO:0000313" key="1">
    <source>
        <dbReference type="EMBL" id="OMO83694.1"/>
    </source>
</evidence>
<evidence type="ECO:0000313" key="2">
    <source>
        <dbReference type="Proteomes" id="UP000188268"/>
    </source>
</evidence>
<dbReference type="AlphaFoldDB" id="A0A1R3IM80"/>
<dbReference type="Gramene" id="OMO83694">
    <property type="protein sequence ID" value="OMO83694"/>
    <property type="gene ID" value="CCACVL1_11280"/>
</dbReference>
<dbReference type="EMBL" id="AWWV01009845">
    <property type="protein sequence ID" value="OMO83694.1"/>
    <property type="molecule type" value="Genomic_DNA"/>
</dbReference>
<accession>A0A1R3IM80</accession>
<organism evidence="1 2">
    <name type="scientific">Corchorus capsularis</name>
    <name type="common">Jute</name>
    <dbReference type="NCBI Taxonomy" id="210143"/>
    <lineage>
        <taxon>Eukaryota</taxon>
        <taxon>Viridiplantae</taxon>
        <taxon>Streptophyta</taxon>
        <taxon>Embryophyta</taxon>
        <taxon>Tracheophyta</taxon>
        <taxon>Spermatophyta</taxon>
        <taxon>Magnoliopsida</taxon>
        <taxon>eudicotyledons</taxon>
        <taxon>Gunneridae</taxon>
        <taxon>Pentapetalae</taxon>
        <taxon>rosids</taxon>
        <taxon>malvids</taxon>
        <taxon>Malvales</taxon>
        <taxon>Malvaceae</taxon>
        <taxon>Grewioideae</taxon>
        <taxon>Apeibeae</taxon>
        <taxon>Corchorus</taxon>
    </lineage>
</organism>
<gene>
    <name evidence="1" type="ORF">CCACVL1_11280</name>
</gene>